<feature type="transmembrane region" description="Helical" evidence="1">
    <location>
        <begin position="12"/>
        <end position="31"/>
    </location>
</feature>
<name>A0AA41ENQ9_LEVBR</name>
<feature type="transmembrane region" description="Helical" evidence="1">
    <location>
        <begin position="43"/>
        <end position="62"/>
    </location>
</feature>
<keyword evidence="1" id="KW-0812">Transmembrane</keyword>
<evidence type="ECO:0000256" key="1">
    <source>
        <dbReference type="SAM" id="Phobius"/>
    </source>
</evidence>
<reference evidence="2" key="2">
    <citation type="submission" date="2022-09" db="EMBL/GenBank/DDBJ databases">
        <title>Genome-inferred correspondence between phylogeny and metabolic traits in the wild Drosophila gut microbiome.</title>
        <authorList>
            <person name="Bueno E."/>
            <person name="Blow F."/>
            <person name="Douglas A.E."/>
        </authorList>
    </citation>
    <scope>NUCLEOTIDE SEQUENCE</scope>
    <source>
        <strain evidence="2">Dm-2019-70</strain>
    </source>
</reference>
<keyword evidence="1" id="KW-1133">Transmembrane helix</keyword>
<evidence type="ECO:0000313" key="2">
    <source>
        <dbReference type="EMBL" id="MBS1010114.1"/>
    </source>
</evidence>
<protein>
    <submittedName>
        <fullName evidence="2">Uncharacterized protein</fullName>
    </submittedName>
</protein>
<dbReference type="AlphaFoldDB" id="A0AA41ENQ9"/>
<dbReference type="EMBL" id="JAERKF010000004">
    <property type="protein sequence ID" value="MBS1010114.1"/>
    <property type="molecule type" value="Genomic_DNA"/>
</dbReference>
<gene>
    <name evidence="2" type="ORF">JK167_04595</name>
</gene>
<keyword evidence="1" id="KW-0472">Membrane</keyword>
<proteinExistence type="predicted"/>
<evidence type="ECO:0000313" key="3">
    <source>
        <dbReference type="Proteomes" id="UP000676478"/>
    </source>
</evidence>
<reference evidence="2" key="1">
    <citation type="submission" date="2020-12" db="EMBL/GenBank/DDBJ databases">
        <authorList>
            <person name="Mcmullen J.G."/>
        </authorList>
    </citation>
    <scope>NUCLEOTIDE SEQUENCE</scope>
    <source>
        <strain evidence="2">Dm-2019-70</strain>
    </source>
</reference>
<accession>A0AA41ENQ9</accession>
<organism evidence="2 3">
    <name type="scientific">Levilactobacillus brevis</name>
    <name type="common">Lactobacillus brevis</name>
    <dbReference type="NCBI Taxonomy" id="1580"/>
    <lineage>
        <taxon>Bacteria</taxon>
        <taxon>Bacillati</taxon>
        <taxon>Bacillota</taxon>
        <taxon>Bacilli</taxon>
        <taxon>Lactobacillales</taxon>
        <taxon>Lactobacillaceae</taxon>
        <taxon>Levilactobacillus</taxon>
    </lineage>
</organism>
<dbReference type="RefSeq" id="WP_039106155.1">
    <property type="nucleotide sequence ID" value="NZ_CP031169.1"/>
</dbReference>
<comment type="caution">
    <text evidence="2">The sequence shown here is derived from an EMBL/GenBank/DDBJ whole genome shotgun (WGS) entry which is preliminary data.</text>
</comment>
<sequence>MRTTSKVTKRYLKLGAIIAMGLFVMSLLLHVVFGMELGSVSDLVGGLGAIFAILGIGWQTTIQTELEDNRTREARRPYSLFMRYMADTLDADEVVMYSSQRAFEVLGKNADQKIEGVLHRYLQRELGGIRLNLLGSMPVYNVVISLNLEHGKESLQVPMLRPDVEYFWLPGTALKKVNDLNEQTGDRQVGKSDLFPEDLKESVSATLRFTTSARETAFMSFDRKKNYQLIGSKIVYQELKPQYQDSTGHSTKMFCVGK</sequence>
<dbReference type="Proteomes" id="UP000676478">
    <property type="component" value="Unassembled WGS sequence"/>
</dbReference>